<dbReference type="Proteomes" id="UP000192418">
    <property type="component" value="Unassembled WGS sequence"/>
</dbReference>
<feature type="transmembrane region" description="Helical" evidence="7">
    <location>
        <begin position="215"/>
        <end position="234"/>
    </location>
</feature>
<feature type="transmembrane region" description="Helical" evidence="7">
    <location>
        <begin position="136"/>
        <end position="163"/>
    </location>
</feature>
<dbReference type="Pfam" id="PF00528">
    <property type="entry name" value="BPD_transp_1"/>
    <property type="match status" value="1"/>
</dbReference>
<dbReference type="GO" id="GO:0005275">
    <property type="term" value="F:amine transmembrane transporter activity"/>
    <property type="evidence" value="ECO:0007669"/>
    <property type="project" value="TreeGrafter"/>
</dbReference>
<dbReference type="PROSITE" id="PS50928">
    <property type="entry name" value="ABC_TM1"/>
    <property type="match status" value="1"/>
</dbReference>
<evidence type="ECO:0000256" key="6">
    <source>
        <dbReference type="ARBA" id="ARBA00023136"/>
    </source>
</evidence>
<evidence type="ECO:0000256" key="1">
    <source>
        <dbReference type="ARBA" id="ARBA00004651"/>
    </source>
</evidence>
<gene>
    <name evidence="9" type="ORF">SAMN02746065_10687</name>
</gene>
<proteinExistence type="inferred from homology"/>
<dbReference type="GO" id="GO:0031460">
    <property type="term" value="P:glycine betaine transport"/>
    <property type="evidence" value="ECO:0007669"/>
    <property type="project" value="TreeGrafter"/>
</dbReference>
<reference evidence="9 10" key="1">
    <citation type="submission" date="2017-04" db="EMBL/GenBank/DDBJ databases">
        <authorList>
            <person name="Afonso C.L."/>
            <person name="Miller P.J."/>
            <person name="Scott M.A."/>
            <person name="Spackman E."/>
            <person name="Goraichik I."/>
            <person name="Dimitrov K.M."/>
            <person name="Suarez D.L."/>
            <person name="Swayne D.E."/>
        </authorList>
    </citation>
    <scope>NUCLEOTIDE SEQUENCE [LARGE SCALE GENOMIC DNA]</scope>
    <source>
        <strain evidence="9 10">DSM 3385</strain>
    </source>
</reference>
<comment type="similarity">
    <text evidence="7">Belongs to the binding-protein-dependent transport system permease family.</text>
</comment>
<keyword evidence="10" id="KW-1185">Reference proteome</keyword>
<evidence type="ECO:0000313" key="10">
    <source>
        <dbReference type="Proteomes" id="UP000192418"/>
    </source>
</evidence>
<dbReference type="PANTHER" id="PTHR47737">
    <property type="entry name" value="GLYCINE BETAINE/PROLINE BETAINE TRANSPORT SYSTEM PERMEASE PROTEIN PROW"/>
    <property type="match status" value="1"/>
</dbReference>
<evidence type="ECO:0000256" key="4">
    <source>
        <dbReference type="ARBA" id="ARBA00022692"/>
    </source>
</evidence>
<feature type="transmembrane region" description="Helical" evidence="7">
    <location>
        <begin position="40"/>
        <end position="62"/>
    </location>
</feature>
<evidence type="ECO:0000313" key="9">
    <source>
        <dbReference type="EMBL" id="SMC64268.1"/>
    </source>
</evidence>
<dbReference type="InterPro" id="IPR035906">
    <property type="entry name" value="MetI-like_sf"/>
</dbReference>
<dbReference type="InterPro" id="IPR000515">
    <property type="entry name" value="MetI-like"/>
</dbReference>
<organism evidence="9 10">
    <name type="scientific">Desulfocicer vacuolatum DSM 3385</name>
    <dbReference type="NCBI Taxonomy" id="1121400"/>
    <lineage>
        <taxon>Bacteria</taxon>
        <taxon>Pseudomonadati</taxon>
        <taxon>Thermodesulfobacteriota</taxon>
        <taxon>Desulfobacteria</taxon>
        <taxon>Desulfobacterales</taxon>
        <taxon>Desulfobacteraceae</taxon>
        <taxon>Desulfocicer</taxon>
    </lineage>
</organism>
<comment type="subcellular location">
    <subcellularLocation>
        <location evidence="1 7">Cell membrane</location>
        <topology evidence="1 7">Multi-pass membrane protein</topology>
    </subcellularLocation>
</comment>
<keyword evidence="2 7" id="KW-0813">Transport</keyword>
<evidence type="ECO:0000256" key="3">
    <source>
        <dbReference type="ARBA" id="ARBA00022475"/>
    </source>
</evidence>
<evidence type="ECO:0000256" key="7">
    <source>
        <dbReference type="RuleBase" id="RU363032"/>
    </source>
</evidence>
<dbReference type="CDD" id="cd06261">
    <property type="entry name" value="TM_PBP2"/>
    <property type="match status" value="1"/>
</dbReference>
<feature type="domain" description="ABC transmembrane type-1" evidence="8">
    <location>
        <begin position="89"/>
        <end position="268"/>
    </location>
</feature>
<feature type="transmembrane region" description="Helical" evidence="7">
    <location>
        <begin position="68"/>
        <end position="86"/>
    </location>
</feature>
<evidence type="ECO:0000256" key="2">
    <source>
        <dbReference type="ARBA" id="ARBA00022448"/>
    </source>
</evidence>
<keyword evidence="5 7" id="KW-1133">Transmembrane helix</keyword>
<dbReference type="PANTHER" id="PTHR47737:SF1">
    <property type="entry name" value="GLYCINE BETAINE_PROLINE BETAINE TRANSPORT SYSTEM PERMEASE PROTEIN PROW"/>
    <property type="match status" value="1"/>
</dbReference>
<dbReference type="RefSeq" id="WP_084068006.1">
    <property type="nucleotide sequence ID" value="NZ_FWXY01000006.1"/>
</dbReference>
<protein>
    <submittedName>
        <fullName evidence="9">Glycine betaine/proline transport system permease protein</fullName>
    </submittedName>
</protein>
<sequence length="277" mass="29449">MESAYFSIGKYIATLVDWLNVNYPVPFELLSAAMEGCVKFLEMLLITPHASIIMIVFSLAAWKIAGGKVAGITFLGLLFCFAMNLWKATMLTTALVMVSTAAALLVAIPLGIWSATNKTVDNITRPIMDLMQTLPPWVYLIPAVILFSLGRAPAVIATAVFAIPPALRLTSLGIKGVPSDQLEVGKAFGASHSQVIWKIQIPAALPSIMAGVNQCIMMSLSMVVLAGLIGAGGLGGEVVRGLTRMMIGVGVRSGLAIVILAIIFDRVTQGMVTMSRR</sequence>
<dbReference type="AlphaFoldDB" id="A0A1W2AVP8"/>
<dbReference type="GO" id="GO:0015871">
    <property type="term" value="P:choline transport"/>
    <property type="evidence" value="ECO:0007669"/>
    <property type="project" value="TreeGrafter"/>
</dbReference>
<dbReference type="GO" id="GO:0015226">
    <property type="term" value="F:carnitine transmembrane transporter activity"/>
    <property type="evidence" value="ECO:0007669"/>
    <property type="project" value="TreeGrafter"/>
</dbReference>
<keyword evidence="3" id="KW-1003">Cell membrane</keyword>
<evidence type="ECO:0000259" key="8">
    <source>
        <dbReference type="PROSITE" id="PS50928"/>
    </source>
</evidence>
<dbReference type="FunFam" id="1.10.3720.10:FF:000001">
    <property type="entry name" value="Glycine betaine ABC transporter, permease"/>
    <property type="match status" value="1"/>
</dbReference>
<evidence type="ECO:0000256" key="5">
    <source>
        <dbReference type="ARBA" id="ARBA00022989"/>
    </source>
</evidence>
<keyword evidence="4 7" id="KW-0812">Transmembrane</keyword>
<keyword evidence="6 7" id="KW-0472">Membrane</keyword>
<feature type="transmembrane region" description="Helical" evidence="7">
    <location>
        <begin position="93"/>
        <end position="116"/>
    </location>
</feature>
<accession>A0A1W2AVP8</accession>
<dbReference type="EMBL" id="FWXY01000006">
    <property type="protein sequence ID" value="SMC64268.1"/>
    <property type="molecule type" value="Genomic_DNA"/>
</dbReference>
<dbReference type="STRING" id="1121400.SAMN02746065_10687"/>
<feature type="transmembrane region" description="Helical" evidence="7">
    <location>
        <begin position="246"/>
        <end position="267"/>
    </location>
</feature>
<dbReference type="GO" id="GO:0043190">
    <property type="term" value="C:ATP-binding cassette (ABC) transporter complex"/>
    <property type="evidence" value="ECO:0007669"/>
    <property type="project" value="TreeGrafter"/>
</dbReference>
<name>A0A1W2AVP8_9BACT</name>
<dbReference type="OrthoDB" id="9815258at2"/>
<dbReference type="SUPFAM" id="SSF161098">
    <property type="entry name" value="MetI-like"/>
    <property type="match status" value="1"/>
</dbReference>
<dbReference type="Gene3D" id="1.10.3720.10">
    <property type="entry name" value="MetI-like"/>
    <property type="match status" value="1"/>
</dbReference>